<dbReference type="InterPro" id="IPR045018">
    <property type="entry name" value="Azg-like"/>
</dbReference>
<dbReference type="GO" id="GO:0005345">
    <property type="term" value="F:purine nucleobase transmembrane transporter activity"/>
    <property type="evidence" value="ECO:0007669"/>
    <property type="project" value="TreeGrafter"/>
</dbReference>
<dbReference type="GO" id="GO:0005886">
    <property type="term" value="C:plasma membrane"/>
    <property type="evidence" value="ECO:0007669"/>
    <property type="project" value="TreeGrafter"/>
</dbReference>
<name>A0AAV8FPI8_9POAL</name>
<feature type="transmembrane region" description="Helical" evidence="7">
    <location>
        <begin position="469"/>
        <end position="498"/>
    </location>
</feature>
<evidence type="ECO:0000256" key="5">
    <source>
        <dbReference type="ARBA" id="ARBA00022989"/>
    </source>
</evidence>
<keyword evidence="3" id="KW-0813">Transport</keyword>
<feature type="transmembrane region" description="Helical" evidence="7">
    <location>
        <begin position="337"/>
        <end position="356"/>
    </location>
</feature>
<accession>A0AAV8FPI8</accession>
<organism evidence="8 9">
    <name type="scientific">Rhynchospora pubera</name>
    <dbReference type="NCBI Taxonomy" id="906938"/>
    <lineage>
        <taxon>Eukaryota</taxon>
        <taxon>Viridiplantae</taxon>
        <taxon>Streptophyta</taxon>
        <taxon>Embryophyta</taxon>
        <taxon>Tracheophyta</taxon>
        <taxon>Spermatophyta</taxon>
        <taxon>Magnoliopsida</taxon>
        <taxon>Liliopsida</taxon>
        <taxon>Poales</taxon>
        <taxon>Cyperaceae</taxon>
        <taxon>Cyperoideae</taxon>
        <taxon>Rhynchosporeae</taxon>
        <taxon>Rhynchospora</taxon>
    </lineage>
</organism>
<reference evidence="8" key="1">
    <citation type="submission" date="2022-08" db="EMBL/GenBank/DDBJ databases">
        <authorList>
            <person name="Marques A."/>
        </authorList>
    </citation>
    <scope>NUCLEOTIDE SEQUENCE</scope>
    <source>
        <strain evidence="8">RhyPub2mFocal</strain>
        <tissue evidence="8">Leaves</tissue>
    </source>
</reference>
<evidence type="ECO:0000256" key="1">
    <source>
        <dbReference type="ARBA" id="ARBA00004141"/>
    </source>
</evidence>
<comment type="similarity">
    <text evidence="2">Belongs to the nucleobase:cation symporter-2 (NCS2) (TC 2.A.40) family. Azg-like subfamily.</text>
</comment>
<evidence type="ECO:0000256" key="6">
    <source>
        <dbReference type="ARBA" id="ARBA00023136"/>
    </source>
</evidence>
<evidence type="ECO:0000256" key="2">
    <source>
        <dbReference type="ARBA" id="ARBA00005697"/>
    </source>
</evidence>
<feature type="transmembrane region" description="Helical" evidence="7">
    <location>
        <begin position="166"/>
        <end position="184"/>
    </location>
</feature>
<dbReference type="PANTHER" id="PTHR43337">
    <property type="entry name" value="XANTHINE/URACIL PERMEASE C887.17-RELATED"/>
    <property type="match status" value="1"/>
</dbReference>
<proteinExistence type="inferred from homology"/>
<gene>
    <name evidence="8" type="ORF">LUZ62_046409</name>
</gene>
<dbReference type="Proteomes" id="UP001140206">
    <property type="component" value="Chromosome 2"/>
</dbReference>
<dbReference type="Pfam" id="PF00860">
    <property type="entry name" value="Xan_ur_permease"/>
    <property type="match status" value="1"/>
</dbReference>
<dbReference type="InterPro" id="IPR006043">
    <property type="entry name" value="NCS2"/>
</dbReference>
<keyword evidence="4 7" id="KW-0812">Transmembrane</keyword>
<comment type="caution">
    <text evidence="8">The sequence shown here is derived from an EMBL/GenBank/DDBJ whole genome shotgun (WGS) entry which is preliminary data.</text>
</comment>
<feature type="transmembrane region" description="Helical" evidence="7">
    <location>
        <begin position="376"/>
        <end position="401"/>
    </location>
</feature>
<evidence type="ECO:0000313" key="9">
    <source>
        <dbReference type="Proteomes" id="UP001140206"/>
    </source>
</evidence>
<keyword evidence="5 7" id="KW-1133">Transmembrane helix</keyword>
<evidence type="ECO:0000256" key="7">
    <source>
        <dbReference type="SAM" id="Phobius"/>
    </source>
</evidence>
<feature type="transmembrane region" description="Helical" evidence="7">
    <location>
        <begin position="196"/>
        <end position="215"/>
    </location>
</feature>
<evidence type="ECO:0000256" key="4">
    <source>
        <dbReference type="ARBA" id="ARBA00022692"/>
    </source>
</evidence>
<evidence type="ECO:0000313" key="8">
    <source>
        <dbReference type="EMBL" id="KAJ4795163.1"/>
    </source>
</evidence>
<evidence type="ECO:0000256" key="3">
    <source>
        <dbReference type="ARBA" id="ARBA00022448"/>
    </source>
</evidence>
<protein>
    <submittedName>
        <fullName evidence="8">Adenine/guanine permease AZG2</fullName>
    </submittedName>
</protein>
<dbReference type="AlphaFoldDB" id="A0AAV8FPI8"/>
<dbReference type="PANTHER" id="PTHR43337:SF13">
    <property type="entry name" value="ADENINE_GUANINE PERMEASE AZG2"/>
    <property type="match status" value="1"/>
</dbReference>
<feature type="transmembrane region" description="Helical" evidence="7">
    <location>
        <begin position="413"/>
        <end position="434"/>
    </location>
</feature>
<sequence length="538" mass="57588">MERGGRRNCFSKILARASTVVNQAVAKSSAGKYFKLEARKSSFSKELRAGIATFFTLAYIISVNASILTDSGGPCTENDCTPSPAQNKTRPACKFDMNPGYQSCLERTKNDLIVATSLASMVACFAMGSIANLPLALAPGMGANAFFAYNMVGFHGSGAVSYSTRLAVIMLEGCLFLLFSATGLRSKLARLIPRSVRLASAVGIGLFLAFTGLQVHQGMGLVGPSKSTLVTLTACLKTDSATGECLGGTLQSPTFWLGAVGFLITATCLSRQVHGSMIFGIALVTVVSWIRDTSVTIFPNTPLGDSNYEYFKKVVSFHTIKSTAGKIRFSGFKSSSVWMYLLTILYVDILDTTGSMHSMAELAGFTNENGGFEGEYLAFLVDGGSTIIGAALGTTTLTTYVESTAGIREGGRTGLTAITFGFCFFLSLFFTPLLTNVPPWAVGPSLIMVGAMMMKVIREIEWTDMKEGVPAFVTMILMPLSFSIANGIIAGIGIYIAVHLPDYAIRVWRWGVRMKNSKYDSRNQITALASTDLPATPV</sequence>
<comment type="subcellular location">
    <subcellularLocation>
        <location evidence="1">Membrane</location>
        <topology evidence="1">Multi-pass membrane protein</topology>
    </subcellularLocation>
</comment>
<dbReference type="GO" id="GO:0015853">
    <property type="term" value="P:adenine transport"/>
    <property type="evidence" value="ECO:0007669"/>
    <property type="project" value="TreeGrafter"/>
</dbReference>
<dbReference type="EMBL" id="JAMFTS010000002">
    <property type="protein sequence ID" value="KAJ4795163.1"/>
    <property type="molecule type" value="Genomic_DNA"/>
</dbReference>
<keyword evidence="9" id="KW-1185">Reference proteome</keyword>
<dbReference type="GO" id="GO:0015854">
    <property type="term" value="P:guanine transport"/>
    <property type="evidence" value="ECO:0007669"/>
    <property type="project" value="TreeGrafter"/>
</dbReference>
<keyword evidence="6 7" id="KW-0472">Membrane</keyword>